<dbReference type="PROSITE" id="PS51819">
    <property type="entry name" value="VOC"/>
    <property type="match status" value="1"/>
</dbReference>
<dbReference type="GeneID" id="71980168"/>
<dbReference type="RefSeq" id="XP_047756391.1">
    <property type="nucleotide sequence ID" value="XM_047899438.1"/>
</dbReference>
<dbReference type="InterPro" id="IPR004360">
    <property type="entry name" value="Glyas_Fos-R_dOase_dom"/>
</dbReference>
<evidence type="ECO:0000256" key="1">
    <source>
        <dbReference type="ARBA" id="ARBA00010363"/>
    </source>
</evidence>
<evidence type="ECO:0000259" key="2">
    <source>
        <dbReference type="PROSITE" id="PS51819"/>
    </source>
</evidence>
<accession>A0A9Q8L737</accession>
<sequence length="175" mass="19936">MTLTNGTTSKVLSPSNLAHIVIRTSNLPKMVSYYQNFLGAHTAYENEMLAFLAYDDEHHRIALLNIPGLEKNDEKHCGLEHIAFSFDTLRDLCTAYEQRQALGITPGWCVNHGPTTSLYYRDPDGNQIETQVDNFETAEEATAFMNSPELRRILSVWILIRRSFANVWKVGRMRG</sequence>
<organism evidence="3 4">
    <name type="scientific">Passalora fulva</name>
    <name type="common">Tomato leaf mold</name>
    <name type="synonym">Cladosporium fulvum</name>
    <dbReference type="NCBI Taxonomy" id="5499"/>
    <lineage>
        <taxon>Eukaryota</taxon>
        <taxon>Fungi</taxon>
        <taxon>Dikarya</taxon>
        <taxon>Ascomycota</taxon>
        <taxon>Pezizomycotina</taxon>
        <taxon>Dothideomycetes</taxon>
        <taxon>Dothideomycetidae</taxon>
        <taxon>Mycosphaerellales</taxon>
        <taxon>Mycosphaerellaceae</taxon>
        <taxon>Fulvia</taxon>
    </lineage>
</organism>
<dbReference type="InterPro" id="IPR050383">
    <property type="entry name" value="GlyoxalaseI/FosfomycinResist"/>
</dbReference>
<dbReference type="PANTHER" id="PTHR21366">
    <property type="entry name" value="GLYOXALASE FAMILY PROTEIN"/>
    <property type="match status" value="1"/>
</dbReference>
<evidence type="ECO:0000313" key="3">
    <source>
        <dbReference type="EMBL" id="UJO12025.1"/>
    </source>
</evidence>
<feature type="domain" description="VOC" evidence="2">
    <location>
        <begin position="16"/>
        <end position="133"/>
    </location>
</feature>
<reference evidence="3" key="2">
    <citation type="journal article" date="2022" name="Microb. Genom.">
        <title>A chromosome-scale genome assembly of the tomato pathogen Cladosporium fulvum reveals a compartmentalized genome architecture and the presence of a dispensable chromosome.</title>
        <authorList>
            <person name="Zaccaron A.Z."/>
            <person name="Chen L.H."/>
            <person name="Samaras A."/>
            <person name="Stergiopoulos I."/>
        </authorList>
    </citation>
    <scope>NUCLEOTIDE SEQUENCE</scope>
    <source>
        <strain evidence="3">Race5_Kim</strain>
    </source>
</reference>
<protein>
    <submittedName>
        <fullName evidence="3">Biphenyl-2,3-diol 1,2-dioxygenase 3</fullName>
    </submittedName>
</protein>
<dbReference type="InterPro" id="IPR037523">
    <property type="entry name" value="VOC_core"/>
</dbReference>
<comment type="similarity">
    <text evidence="1">Belongs to the glyoxalase I family.</text>
</comment>
<dbReference type="SUPFAM" id="SSF54593">
    <property type="entry name" value="Glyoxalase/Bleomycin resistance protein/Dihydroxybiphenyl dioxygenase"/>
    <property type="match status" value="1"/>
</dbReference>
<dbReference type="AlphaFoldDB" id="A0A9Q8L737"/>
<dbReference type="InterPro" id="IPR029068">
    <property type="entry name" value="Glyas_Bleomycin-R_OHBP_Dase"/>
</dbReference>
<evidence type="ECO:0000313" key="4">
    <source>
        <dbReference type="Proteomes" id="UP000756132"/>
    </source>
</evidence>
<dbReference type="PANTHER" id="PTHR21366:SF14">
    <property type="entry name" value="GLYOXALASE DOMAIN-CONTAINING PROTEIN 5"/>
    <property type="match status" value="1"/>
</dbReference>
<name>A0A9Q8L737_PASFU</name>
<dbReference type="OMA" id="WDHEHHR"/>
<dbReference type="Gene3D" id="3.10.180.10">
    <property type="entry name" value="2,3-Dihydroxybiphenyl 1,2-Dioxygenase, domain 1"/>
    <property type="match status" value="1"/>
</dbReference>
<dbReference type="EMBL" id="CP090163">
    <property type="protein sequence ID" value="UJO12025.1"/>
    <property type="molecule type" value="Genomic_DNA"/>
</dbReference>
<dbReference type="KEGG" id="ffu:CLAFUR5_00290"/>
<proteinExistence type="inferred from homology"/>
<keyword evidence="4" id="KW-1185">Reference proteome</keyword>
<reference evidence="3" key="1">
    <citation type="submission" date="2021-12" db="EMBL/GenBank/DDBJ databases">
        <authorList>
            <person name="Zaccaron A."/>
            <person name="Stergiopoulos I."/>
        </authorList>
    </citation>
    <scope>NUCLEOTIDE SEQUENCE</scope>
    <source>
        <strain evidence="3">Race5_Kim</strain>
    </source>
</reference>
<dbReference type="Pfam" id="PF00903">
    <property type="entry name" value="Glyoxalase"/>
    <property type="match status" value="1"/>
</dbReference>
<gene>
    <name evidence="3" type="ORF">CLAFUR5_00290</name>
</gene>
<dbReference type="Proteomes" id="UP000756132">
    <property type="component" value="Chromosome 1"/>
</dbReference>
<dbReference type="OrthoDB" id="5371818at2759"/>